<comment type="caution">
    <text evidence="6">The sequence shown here is derived from an EMBL/GenBank/DDBJ whole genome shotgun (WGS) entry which is preliminary data.</text>
</comment>
<dbReference type="InterPro" id="IPR005119">
    <property type="entry name" value="LysR_subst-bd"/>
</dbReference>
<keyword evidence="4" id="KW-0804">Transcription</keyword>
<comment type="similarity">
    <text evidence="1">Belongs to the LysR transcriptional regulatory family.</text>
</comment>
<evidence type="ECO:0000313" key="6">
    <source>
        <dbReference type="EMBL" id="CAH0537770.1"/>
    </source>
</evidence>
<protein>
    <recommendedName>
        <fullName evidence="5">HTH lysR-type domain-containing protein</fullName>
    </recommendedName>
</protein>
<evidence type="ECO:0000256" key="3">
    <source>
        <dbReference type="ARBA" id="ARBA00023125"/>
    </source>
</evidence>
<gene>
    <name evidence="6" type="ORF">VMF7928_01323</name>
</gene>
<dbReference type="CDD" id="cd05466">
    <property type="entry name" value="PBP2_LTTR_substrate"/>
    <property type="match status" value="1"/>
</dbReference>
<dbReference type="PANTHER" id="PTHR30126">
    <property type="entry name" value="HTH-TYPE TRANSCRIPTIONAL REGULATOR"/>
    <property type="match status" value="1"/>
</dbReference>
<organism evidence="6 7">
    <name type="scientific">Vibrio marisflavi CECT 7928</name>
    <dbReference type="NCBI Taxonomy" id="634439"/>
    <lineage>
        <taxon>Bacteria</taxon>
        <taxon>Pseudomonadati</taxon>
        <taxon>Pseudomonadota</taxon>
        <taxon>Gammaproteobacteria</taxon>
        <taxon>Vibrionales</taxon>
        <taxon>Vibrionaceae</taxon>
        <taxon>Vibrio</taxon>
    </lineage>
</organism>
<dbReference type="Proteomes" id="UP000838748">
    <property type="component" value="Unassembled WGS sequence"/>
</dbReference>
<reference evidence="6" key="1">
    <citation type="submission" date="2021-11" db="EMBL/GenBank/DDBJ databases">
        <authorList>
            <person name="Rodrigo-Torres L."/>
            <person name="Arahal R. D."/>
            <person name="Lucena T."/>
        </authorList>
    </citation>
    <scope>NUCLEOTIDE SEQUENCE</scope>
    <source>
        <strain evidence="6">CECT 7928</strain>
    </source>
</reference>
<dbReference type="PROSITE" id="PS50931">
    <property type="entry name" value="HTH_LYSR"/>
    <property type="match status" value="1"/>
</dbReference>
<dbReference type="PANTHER" id="PTHR30126:SF40">
    <property type="entry name" value="HTH-TYPE TRANSCRIPTIONAL REGULATOR GLTR"/>
    <property type="match status" value="1"/>
</dbReference>
<accession>A0ABM9A243</accession>
<keyword evidence="7" id="KW-1185">Reference proteome</keyword>
<evidence type="ECO:0000259" key="5">
    <source>
        <dbReference type="PROSITE" id="PS50931"/>
    </source>
</evidence>
<dbReference type="Gene3D" id="1.10.10.10">
    <property type="entry name" value="Winged helix-like DNA-binding domain superfamily/Winged helix DNA-binding domain"/>
    <property type="match status" value="1"/>
</dbReference>
<dbReference type="Pfam" id="PF03466">
    <property type="entry name" value="LysR_substrate"/>
    <property type="match status" value="1"/>
</dbReference>
<dbReference type="SUPFAM" id="SSF46785">
    <property type="entry name" value="Winged helix' DNA-binding domain"/>
    <property type="match status" value="1"/>
</dbReference>
<dbReference type="EMBL" id="CAKLDM010000001">
    <property type="protein sequence ID" value="CAH0537770.1"/>
    <property type="molecule type" value="Genomic_DNA"/>
</dbReference>
<dbReference type="InterPro" id="IPR036388">
    <property type="entry name" value="WH-like_DNA-bd_sf"/>
</dbReference>
<dbReference type="RefSeq" id="WP_237360664.1">
    <property type="nucleotide sequence ID" value="NZ_CAKLDM010000001.1"/>
</dbReference>
<sequence length="286" mass="32764">MKIDDLVIFVEVAKAPSLRSAACKLNVQPGTLSKTIKRVESYYQQELFSRSSSHWKLTSAGETLFQRAIELIAINDKIERELGKPRRPHLRICGSETLLSYFVPQLVQRMVDKELNATLETKTAQDLEALRKHDADLALVARLNEQTPVERQIAAQPIKHVNFVTVANSHHPLAQLCEEPINIKDVLKYPFIVPSSPIYGSMDAHRSLDGWHDEHFSRLITARVDTASMLIAMIKSKPLLAYLPDYMAKEHKLHIIDIVGCPYTCKQTIWLCRHKQIHHHWIHIFD</sequence>
<feature type="domain" description="HTH lysR-type" evidence="5">
    <location>
        <begin position="1"/>
        <end position="58"/>
    </location>
</feature>
<dbReference type="Gene3D" id="3.40.190.10">
    <property type="entry name" value="Periplasmic binding protein-like II"/>
    <property type="match status" value="2"/>
</dbReference>
<proteinExistence type="inferred from homology"/>
<dbReference type="SUPFAM" id="SSF53850">
    <property type="entry name" value="Periplasmic binding protein-like II"/>
    <property type="match status" value="1"/>
</dbReference>
<keyword evidence="2" id="KW-0805">Transcription regulation</keyword>
<dbReference type="InterPro" id="IPR036390">
    <property type="entry name" value="WH_DNA-bd_sf"/>
</dbReference>
<evidence type="ECO:0000256" key="2">
    <source>
        <dbReference type="ARBA" id="ARBA00023015"/>
    </source>
</evidence>
<name>A0ABM9A243_9VIBR</name>
<dbReference type="Pfam" id="PF00126">
    <property type="entry name" value="HTH_1"/>
    <property type="match status" value="1"/>
</dbReference>
<evidence type="ECO:0000256" key="1">
    <source>
        <dbReference type="ARBA" id="ARBA00009437"/>
    </source>
</evidence>
<evidence type="ECO:0000256" key="4">
    <source>
        <dbReference type="ARBA" id="ARBA00023163"/>
    </source>
</evidence>
<keyword evidence="3" id="KW-0238">DNA-binding</keyword>
<dbReference type="InterPro" id="IPR000847">
    <property type="entry name" value="LysR_HTH_N"/>
</dbReference>
<evidence type="ECO:0000313" key="7">
    <source>
        <dbReference type="Proteomes" id="UP000838748"/>
    </source>
</evidence>